<reference evidence="2" key="1">
    <citation type="journal article" date="2021" name="Nat. Commun.">
        <title>Genomic analyses provide insights into spinach domestication and the genetic basis of agronomic traits.</title>
        <authorList>
            <person name="Cai X."/>
            <person name="Sun X."/>
            <person name="Xu C."/>
            <person name="Sun H."/>
            <person name="Wang X."/>
            <person name="Ge C."/>
            <person name="Zhang Z."/>
            <person name="Wang Q."/>
            <person name="Fei Z."/>
            <person name="Jiao C."/>
            <person name="Wang Q."/>
        </authorList>
    </citation>
    <scope>NUCLEOTIDE SEQUENCE [LARGE SCALE GENOMIC DNA]</scope>
    <source>
        <strain evidence="2">cv. Varoflay</strain>
    </source>
</reference>
<name>A0ABM3QNB3_SPIOL</name>
<protein>
    <submittedName>
        <fullName evidence="3">Nuclear pore complex protein NUP98B</fullName>
    </submittedName>
</protein>
<dbReference type="InterPro" id="IPR037665">
    <property type="entry name" value="Nucleoporin_S59-like"/>
</dbReference>
<evidence type="ECO:0000256" key="1">
    <source>
        <dbReference type="SAM" id="MobiDB-lite"/>
    </source>
</evidence>
<sequence length="412" mass="42407">MGFPLDRVRYLDRTGASQSQSTSFSFGPGFVNNEQIGSNKTPYTPTYGGSSERFMSLSAMNDYSNKSHEELRYEDYQLGIKGTSSETEYSEPVQAPLPSSLFSSSPFSNIENKRDHSKQQQASFPSTVFSALPSQSGLLSAFPGFPIPGSPPTAAYAPPFGKSTSTPQHASQIGTPSSSAQPVFGGFRGCNCKCNCNQRAFPQINSTAPSTNVFANAGYPYPVYSFPAFVTIRPDAAAAQHFGNFGLTFGESTTPSFPASTMLPFGTPALGASITPAFGASTMSAFPASTMLAFGASTTPAFGVSTTATFGATTTPAFGASTTPFGASIRPAFGASTTPFGLSTAPAFGVSTAPSFPASTTPAFGSSTTPAFGASTTPVSGFAPSVFPPSTSAFGAPTLPTFGASTLPASEF</sequence>
<feature type="region of interest" description="Disordered" evidence="1">
    <location>
        <begin position="17"/>
        <end position="42"/>
    </location>
</feature>
<evidence type="ECO:0000313" key="3">
    <source>
        <dbReference type="RefSeq" id="XP_056684856.1"/>
    </source>
</evidence>
<feature type="compositionally biased region" description="Low complexity" evidence="1">
    <location>
        <begin position="96"/>
        <end position="108"/>
    </location>
</feature>
<feature type="compositionally biased region" description="Polar residues" evidence="1">
    <location>
        <begin position="162"/>
        <end position="178"/>
    </location>
</feature>
<dbReference type="PANTHER" id="PTHR23198">
    <property type="entry name" value="NUCLEOPORIN"/>
    <property type="match status" value="1"/>
</dbReference>
<accession>A0ABM3QNB3</accession>
<keyword evidence="2" id="KW-1185">Reference proteome</keyword>
<evidence type="ECO:0000313" key="2">
    <source>
        <dbReference type="Proteomes" id="UP000813463"/>
    </source>
</evidence>
<feature type="compositionally biased region" description="Polar residues" evidence="1">
    <location>
        <begin position="32"/>
        <end position="42"/>
    </location>
</feature>
<dbReference type="Gene3D" id="1.10.10.2360">
    <property type="match status" value="1"/>
</dbReference>
<dbReference type="Pfam" id="PF21240">
    <property type="entry name" value="Nup98_GLEBS"/>
    <property type="match status" value="1"/>
</dbReference>
<organism evidence="2 3">
    <name type="scientific">Spinacia oleracea</name>
    <name type="common">Spinach</name>
    <dbReference type="NCBI Taxonomy" id="3562"/>
    <lineage>
        <taxon>Eukaryota</taxon>
        <taxon>Viridiplantae</taxon>
        <taxon>Streptophyta</taxon>
        <taxon>Embryophyta</taxon>
        <taxon>Tracheophyta</taxon>
        <taxon>Spermatophyta</taxon>
        <taxon>Magnoliopsida</taxon>
        <taxon>eudicotyledons</taxon>
        <taxon>Gunneridae</taxon>
        <taxon>Pentapetalae</taxon>
        <taxon>Caryophyllales</taxon>
        <taxon>Chenopodiaceae</taxon>
        <taxon>Chenopodioideae</taxon>
        <taxon>Anserineae</taxon>
        <taxon>Spinacia</taxon>
    </lineage>
</organism>
<feature type="region of interest" description="Disordered" evidence="1">
    <location>
        <begin position="154"/>
        <end position="178"/>
    </location>
</feature>
<dbReference type="GeneID" id="110784120"/>
<dbReference type="Proteomes" id="UP000813463">
    <property type="component" value="Chromosome 5"/>
</dbReference>
<feature type="region of interest" description="Disordered" evidence="1">
    <location>
        <begin position="84"/>
        <end position="123"/>
    </location>
</feature>
<dbReference type="RefSeq" id="XP_056684856.1">
    <property type="nucleotide sequence ID" value="XM_056828878.1"/>
</dbReference>
<gene>
    <name evidence="3" type="primary">LOC110784120</name>
</gene>
<dbReference type="PANTHER" id="PTHR23198:SF6">
    <property type="entry name" value="NUCLEAR PORE COMPLEX PROTEIN NUP98-NUP96"/>
    <property type="match status" value="1"/>
</dbReference>
<proteinExistence type="predicted"/>
<reference evidence="3" key="2">
    <citation type="submission" date="2025-08" db="UniProtKB">
        <authorList>
            <consortium name="RefSeq"/>
        </authorList>
    </citation>
    <scope>IDENTIFICATION</scope>
    <source>
        <tissue evidence="3">Leaf</tissue>
    </source>
</reference>